<comment type="similarity">
    <text evidence="4">Belongs to the class I-like SAM-binding methyltransferase superfamily. MenG/UbiE family.</text>
</comment>
<keyword evidence="4" id="KW-0474">Menaquinone biosynthesis</keyword>
<dbReference type="RefSeq" id="WP_163472710.1">
    <property type="nucleotide sequence ID" value="NZ_JAAGWZ010000002.1"/>
</dbReference>
<dbReference type="GO" id="GO:0009234">
    <property type="term" value="P:menaquinone biosynthetic process"/>
    <property type="evidence" value="ECO:0007669"/>
    <property type="project" value="UniProtKB-UniRule"/>
</dbReference>
<evidence type="ECO:0000313" key="5">
    <source>
        <dbReference type="EMBL" id="NEM91017.1"/>
    </source>
</evidence>
<dbReference type="PROSITE" id="PS01184">
    <property type="entry name" value="UBIE_2"/>
    <property type="match status" value="1"/>
</dbReference>
<dbReference type="PANTHER" id="PTHR43591">
    <property type="entry name" value="METHYLTRANSFERASE"/>
    <property type="match status" value="1"/>
</dbReference>
<evidence type="ECO:0000256" key="1">
    <source>
        <dbReference type="ARBA" id="ARBA00022603"/>
    </source>
</evidence>
<dbReference type="EMBL" id="JAAGWZ010000002">
    <property type="protein sequence ID" value="NEM91017.1"/>
    <property type="molecule type" value="Genomic_DNA"/>
</dbReference>
<keyword evidence="3 4" id="KW-0949">S-adenosyl-L-methionine</keyword>
<feature type="binding site" evidence="4">
    <location>
        <begin position="102"/>
        <end position="103"/>
    </location>
    <ligand>
        <name>S-adenosyl-L-methionine</name>
        <dbReference type="ChEBI" id="CHEBI:59789"/>
    </ligand>
</feature>
<gene>
    <name evidence="5" type="primary">ubiE</name>
    <name evidence="4" type="synonym">menG</name>
    <name evidence="5" type="ORF">G3T37_06565</name>
</gene>
<dbReference type="PANTHER" id="PTHR43591:SF24">
    <property type="entry name" value="2-METHOXY-6-POLYPRENYL-1,4-BENZOQUINOL METHYLASE, MITOCHONDRIAL"/>
    <property type="match status" value="1"/>
</dbReference>
<dbReference type="Proteomes" id="UP000479756">
    <property type="component" value="Unassembled WGS sequence"/>
</dbReference>
<dbReference type="NCBIfam" id="NF001244">
    <property type="entry name" value="PRK00216.1-5"/>
    <property type="match status" value="1"/>
</dbReference>
<comment type="caution">
    <text evidence="5">The sequence shown here is derived from an EMBL/GenBank/DDBJ whole genome shotgun (WGS) entry which is preliminary data.</text>
</comment>
<sequence length="259" mass="28094">MSKADLGKQPDEVAGMFDGVAKHYDRTNAVLSAGNAYLWRIQTVRAVAPQPGERILDLAAGTGTSSVALAHSGAHVIAVDFSEGMIAEGRKRHPEIEFVQADIEKLPFGDEEFDAVTISFGLRNVNDPKAGLAEMYRVLKPGGRLVICEFSKPPRALLRIGYQAYLKYVMPLVAGATSSNPDAYTYLAESIREWPDQGQLSQWIRGAGFIRVAYRNLTSGVVALHRGRKPVDAAVLASVAKRKRVAARTKVTPSADDNS</sequence>
<dbReference type="InterPro" id="IPR023576">
    <property type="entry name" value="UbiE/COQ5_MeTrFase_CS"/>
</dbReference>
<reference evidence="5 6" key="1">
    <citation type="journal article" date="2014" name="Int. J. Syst. Evol. Microbiol.">
        <title>Description of Galbitalea soli gen. nov., sp. nov., and Frondihabitans sucicola sp. nov.</title>
        <authorList>
            <person name="Kim S.J."/>
            <person name="Lim J.M."/>
            <person name="Ahn J.H."/>
            <person name="Weon H.Y."/>
            <person name="Hamada M."/>
            <person name="Suzuki K."/>
            <person name="Ahn T.Y."/>
            <person name="Kwon S.W."/>
        </authorList>
    </citation>
    <scope>NUCLEOTIDE SEQUENCE [LARGE SCALE GENOMIC DNA]</scope>
    <source>
        <strain evidence="5 6">NBRC 108727</strain>
    </source>
</reference>
<dbReference type="GO" id="GO:0032259">
    <property type="term" value="P:methylation"/>
    <property type="evidence" value="ECO:0007669"/>
    <property type="project" value="UniProtKB-KW"/>
</dbReference>
<dbReference type="PROSITE" id="PS51608">
    <property type="entry name" value="SAM_MT_UBIE"/>
    <property type="match status" value="1"/>
</dbReference>
<protein>
    <recommendedName>
        <fullName evidence="4">Demethylmenaquinone methyltransferase</fullName>
        <ecNumber evidence="4">2.1.1.163</ecNumber>
    </recommendedName>
</protein>
<accession>A0A7C9TPW4</accession>
<feature type="binding site" evidence="4">
    <location>
        <position position="80"/>
    </location>
    <ligand>
        <name>S-adenosyl-L-methionine</name>
        <dbReference type="ChEBI" id="CHEBI:59789"/>
    </ligand>
</feature>
<proteinExistence type="inferred from homology"/>
<dbReference type="CDD" id="cd02440">
    <property type="entry name" value="AdoMet_MTases"/>
    <property type="match status" value="1"/>
</dbReference>
<dbReference type="Pfam" id="PF01209">
    <property type="entry name" value="Ubie_methyltran"/>
    <property type="match status" value="1"/>
</dbReference>
<feature type="binding site" evidence="4">
    <location>
        <position position="62"/>
    </location>
    <ligand>
        <name>S-adenosyl-L-methionine</name>
        <dbReference type="ChEBI" id="CHEBI:59789"/>
    </ligand>
</feature>
<feature type="binding site" evidence="4">
    <location>
        <position position="119"/>
    </location>
    <ligand>
        <name>S-adenosyl-L-methionine</name>
        <dbReference type="ChEBI" id="CHEBI:59789"/>
    </ligand>
</feature>
<dbReference type="InterPro" id="IPR029063">
    <property type="entry name" value="SAM-dependent_MTases_sf"/>
</dbReference>
<dbReference type="Gene3D" id="3.40.50.150">
    <property type="entry name" value="Vaccinia Virus protein VP39"/>
    <property type="match status" value="1"/>
</dbReference>
<dbReference type="EC" id="2.1.1.163" evidence="4"/>
<evidence type="ECO:0000256" key="4">
    <source>
        <dbReference type="HAMAP-Rule" id="MF_01813"/>
    </source>
</evidence>
<keyword evidence="1 4" id="KW-0489">Methyltransferase</keyword>
<dbReference type="InterPro" id="IPR004033">
    <property type="entry name" value="UbiE/COQ5_MeTrFase"/>
</dbReference>
<dbReference type="AlphaFoldDB" id="A0A7C9TPW4"/>
<evidence type="ECO:0000256" key="2">
    <source>
        <dbReference type="ARBA" id="ARBA00022679"/>
    </source>
</evidence>
<dbReference type="HAMAP" id="MF_01813">
    <property type="entry name" value="MenG_UbiE_methyltr"/>
    <property type="match status" value="1"/>
</dbReference>
<comment type="function">
    <text evidence="4">Methyltransferase required for the conversion of demethylmenaquinol (DMKH2) to menaquinol (MKH2).</text>
</comment>
<organism evidence="5 6">
    <name type="scientific">Galbitalea soli</name>
    <dbReference type="NCBI Taxonomy" id="1268042"/>
    <lineage>
        <taxon>Bacteria</taxon>
        <taxon>Bacillati</taxon>
        <taxon>Actinomycetota</taxon>
        <taxon>Actinomycetes</taxon>
        <taxon>Micrococcales</taxon>
        <taxon>Microbacteriaceae</taxon>
        <taxon>Galbitalea</taxon>
    </lineage>
</organism>
<keyword evidence="2 4" id="KW-0808">Transferase</keyword>
<dbReference type="SUPFAM" id="SSF53335">
    <property type="entry name" value="S-adenosyl-L-methionine-dependent methyltransferases"/>
    <property type="match status" value="1"/>
</dbReference>
<dbReference type="UniPathway" id="UPA00079">
    <property type="reaction ID" value="UER00169"/>
</dbReference>
<evidence type="ECO:0000313" key="6">
    <source>
        <dbReference type="Proteomes" id="UP000479756"/>
    </source>
</evidence>
<comment type="catalytic activity">
    <reaction evidence="4">
        <text>a 2-demethylmenaquinol + S-adenosyl-L-methionine = a menaquinol + S-adenosyl-L-homocysteine + H(+)</text>
        <dbReference type="Rhea" id="RHEA:42640"/>
        <dbReference type="Rhea" id="RHEA-COMP:9539"/>
        <dbReference type="Rhea" id="RHEA-COMP:9563"/>
        <dbReference type="ChEBI" id="CHEBI:15378"/>
        <dbReference type="ChEBI" id="CHEBI:18151"/>
        <dbReference type="ChEBI" id="CHEBI:55437"/>
        <dbReference type="ChEBI" id="CHEBI:57856"/>
        <dbReference type="ChEBI" id="CHEBI:59789"/>
        <dbReference type="EC" id="2.1.1.163"/>
    </reaction>
</comment>
<dbReference type="NCBIfam" id="TIGR01934">
    <property type="entry name" value="MenG_MenH_UbiE"/>
    <property type="match status" value="1"/>
</dbReference>
<dbReference type="GO" id="GO:0043770">
    <property type="term" value="F:demethylmenaquinone methyltransferase activity"/>
    <property type="evidence" value="ECO:0007669"/>
    <property type="project" value="UniProtKB-UniRule"/>
</dbReference>
<name>A0A7C9TPW4_9MICO</name>
<evidence type="ECO:0000256" key="3">
    <source>
        <dbReference type="ARBA" id="ARBA00022691"/>
    </source>
</evidence>
<comment type="pathway">
    <text evidence="4">Quinol/quinone metabolism; menaquinone biosynthesis; menaquinol from 1,4-dihydroxy-2-naphthoate: step 2/2.</text>
</comment>
<keyword evidence="6" id="KW-1185">Reference proteome</keyword>